<dbReference type="Pfam" id="PF09718">
    <property type="entry name" value="Tape_meas_lam_C"/>
    <property type="match status" value="1"/>
</dbReference>
<proteinExistence type="predicted"/>
<gene>
    <name evidence="2" type="ORF">EIN43_06125</name>
</gene>
<dbReference type="AlphaFoldDB" id="A0A4Y5ZTP8"/>
<protein>
    <recommendedName>
        <fullName evidence="1">Bacteriophage tail tape measure C-terminal domain-containing protein</fullName>
    </recommendedName>
</protein>
<evidence type="ECO:0000313" key="2">
    <source>
        <dbReference type="EMBL" id="QDE47285.1"/>
    </source>
</evidence>
<reference evidence="2 3" key="1">
    <citation type="submission" date="2019-06" db="EMBL/GenBank/DDBJ databases">
        <title>Whole genome sequencing of XDR Enterobacter.</title>
        <authorList>
            <person name="Gnana Soundari P."/>
            <person name="Vijayakumar R."/>
            <person name="Krishnan P."/>
        </authorList>
    </citation>
    <scope>NUCLEOTIDE SEQUENCE [LARGE SCALE GENOMIC DNA]</scope>
    <source>
        <strain evidence="2 3">C126</strain>
    </source>
</reference>
<dbReference type="Proteomes" id="UP000318237">
    <property type="component" value="Chromosome"/>
</dbReference>
<dbReference type="InterPro" id="IPR006431">
    <property type="entry name" value="Phage_tape_meas_C"/>
</dbReference>
<accession>A0A4Y5ZTP8</accession>
<sequence length="113" mass="12264">MLCRRGQITGRLEGRAVAGWNEYLDAATNTYDAVKNVASSTLTGLSNMLTELMTTGTASVKEFGKSMLKMILEITNQLIVAYTVQAAMGWINGGSKGGSTPGILRERCRWPNF</sequence>
<evidence type="ECO:0000259" key="1">
    <source>
        <dbReference type="Pfam" id="PF09718"/>
    </source>
</evidence>
<evidence type="ECO:0000313" key="3">
    <source>
        <dbReference type="Proteomes" id="UP000318237"/>
    </source>
</evidence>
<dbReference type="EMBL" id="CP041054">
    <property type="protein sequence ID" value="QDE47285.1"/>
    <property type="molecule type" value="Genomic_DNA"/>
</dbReference>
<feature type="domain" description="Bacteriophage tail tape measure C-terminal" evidence="1">
    <location>
        <begin position="18"/>
        <end position="84"/>
    </location>
</feature>
<name>A0A4Y5ZTP8_9ENTR</name>
<organism evidence="2 3">
    <name type="scientific">Enterobacter hormaechei</name>
    <dbReference type="NCBI Taxonomy" id="158836"/>
    <lineage>
        <taxon>Bacteria</taxon>
        <taxon>Pseudomonadati</taxon>
        <taxon>Pseudomonadota</taxon>
        <taxon>Gammaproteobacteria</taxon>
        <taxon>Enterobacterales</taxon>
        <taxon>Enterobacteriaceae</taxon>
        <taxon>Enterobacter</taxon>
        <taxon>Enterobacter cloacae complex</taxon>
    </lineage>
</organism>